<dbReference type="GO" id="GO:0070525">
    <property type="term" value="P:tRNA threonylcarbamoyladenosine metabolic process"/>
    <property type="evidence" value="ECO:0007669"/>
    <property type="project" value="TreeGrafter"/>
</dbReference>
<dbReference type="FunFam" id="3.30.310.50:FF:000005">
    <property type="entry name" value="L antigen family member 3"/>
    <property type="match status" value="1"/>
</dbReference>
<dbReference type="OrthoDB" id="10025739at2759"/>
<evidence type="ECO:0000256" key="6">
    <source>
        <dbReference type="ARBA" id="ARBA00023242"/>
    </source>
</evidence>
<sequence>MNAQHAAIAKRSLDVDREPNLELVERRTTVEGDVLVVTFRAASARLLRLASNSFLSSVDLVLRTMAEFAPDPDEVLPTDEELEAIASRAREEGGGRKGIELKGGAGAGGGEEVK</sequence>
<comment type="similarity">
    <text evidence="3">Belongs to the CTAG/PCC1 family.</text>
</comment>
<dbReference type="GO" id="GO:0008033">
    <property type="term" value="P:tRNA processing"/>
    <property type="evidence" value="ECO:0007669"/>
    <property type="project" value="UniProtKB-KW"/>
</dbReference>
<dbReference type="InterPro" id="IPR015419">
    <property type="entry name" value="CTAG/Pcc1"/>
</dbReference>
<dbReference type="PANTHER" id="PTHR31283">
    <property type="entry name" value="EKC/KEOPS COMPLEX SUBUNIT PCC1 FAMILY MEMBER"/>
    <property type="match status" value="1"/>
</dbReference>
<dbReference type="InParanoid" id="K1V8T7"/>
<reference evidence="8 9" key="1">
    <citation type="journal article" date="2012" name="Eukaryot. Cell">
        <title>Genome sequence of the Trichosporon asahii environmental strain CBS 8904.</title>
        <authorList>
            <person name="Yang R.Y."/>
            <person name="Li H.T."/>
            <person name="Zhu H."/>
            <person name="Zhou G.P."/>
            <person name="Wang M."/>
            <person name="Wang L."/>
        </authorList>
    </citation>
    <scope>NUCLEOTIDE SEQUENCE [LARGE SCALE GENOMIC DNA]</scope>
    <source>
        <strain evidence="8 9">CBS 8904</strain>
    </source>
</reference>
<proteinExistence type="inferred from homology"/>
<evidence type="ECO:0000313" key="9">
    <source>
        <dbReference type="Proteomes" id="UP000006757"/>
    </source>
</evidence>
<feature type="compositionally biased region" description="Gly residues" evidence="7">
    <location>
        <begin position="101"/>
        <end position="114"/>
    </location>
</feature>
<dbReference type="Proteomes" id="UP000006757">
    <property type="component" value="Unassembled WGS sequence"/>
</dbReference>
<evidence type="ECO:0000256" key="4">
    <source>
        <dbReference type="ARBA" id="ARBA00022490"/>
    </source>
</evidence>
<dbReference type="AlphaFoldDB" id="K1V8T7"/>
<dbReference type="STRING" id="1220162.K1V8T7"/>
<organism evidence="8 9">
    <name type="scientific">Trichosporon asahii var. asahii (strain CBS 8904)</name>
    <name type="common">Yeast</name>
    <dbReference type="NCBI Taxonomy" id="1220162"/>
    <lineage>
        <taxon>Eukaryota</taxon>
        <taxon>Fungi</taxon>
        <taxon>Dikarya</taxon>
        <taxon>Basidiomycota</taxon>
        <taxon>Agaricomycotina</taxon>
        <taxon>Tremellomycetes</taxon>
        <taxon>Trichosporonales</taxon>
        <taxon>Trichosporonaceae</taxon>
        <taxon>Trichosporon</taxon>
    </lineage>
</organism>
<name>K1V8T7_TRIAC</name>
<feature type="compositionally biased region" description="Basic and acidic residues" evidence="7">
    <location>
        <begin position="88"/>
        <end position="100"/>
    </location>
</feature>
<dbReference type="OMA" id="DSGPSTW"/>
<keyword evidence="5" id="KW-0819">tRNA processing</keyword>
<dbReference type="EMBL" id="AMBO01000341">
    <property type="protein sequence ID" value="EKD00410.1"/>
    <property type="molecule type" value="Genomic_DNA"/>
</dbReference>
<dbReference type="GO" id="GO:0005634">
    <property type="term" value="C:nucleus"/>
    <property type="evidence" value="ECO:0007669"/>
    <property type="project" value="UniProtKB-SubCell"/>
</dbReference>
<keyword evidence="4" id="KW-0963">Cytoplasm</keyword>
<evidence type="ECO:0000313" key="8">
    <source>
        <dbReference type="EMBL" id="EKD00410.1"/>
    </source>
</evidence>
<dbReference type="GO" id="GO:0000408">
    <property type="term" value="C:EKC/KEOPS complex"/>
    <property type="evidence" value="ECO:0007669"/>
    <property type="project" value="TreeGrafter"/>
</dbReference>
<dbReference type="Gene3D" id="3.30.310.50">
    <property type="entry name" value="Alpha-D-phosphohexomutase, C-terminal domain"/>
    <property type="match status" value="1"/>
</dbReference>
<evidence type="ECO:0000256" key="1">
    <source>
        <dbReference type="ARBA" id="ARBA00004123"/>
    </source>
</evidence>
<evidence type="ECO:0000256" key="7">
    <source>
        <dbReference type="SAM" id="MobiDB-lite"/>
    </source>
</evidence>
<evidence type="ECO:0008006" key="10">
    <source>
        <dbReference type="Google" id="ProtNLM"/>
    </source>
</evidence>
<evidence type="ECO:0000256" key="5">
    <source>
        <dbReference type="ARBA" id="ARBA00022694"/>
    </source>
</evidence>
<dbReference type="FunCoup" id="K1V8T7">
    <property type="interactions" value="5"/>
</dbReference>
<protein>
    <recommendedName>
        <fullName evidence="10">Transcription factor Pcc1</fullName>
    </recommendedName>
</protein>
<keyword evidence="9" id="KW-1185">Reference proteome</keyword>
<dbReference type="GO" id="GO:0005737">
    <property type="term" value="C:cytoplasm"/>
    <property type="evidence" value="ECO:0007669"/>
    <property type="project" value="UniProtKB-SubCell"/>
</dbReference>
<dbReference type="HOGENOM" id="CLU_156001_0_0_1"/>
<comment type="subcellular location">
    <subcellularLocation>
        <location evidence="2">Cytoplasm</location>
    </subcellularLocation>
    <subcellularLocation>
        <location evidence="1">Nucleus</location>
    </subcellularLocation>
</comment>
<keyword evidence="6" id="KW-0539">Nucleus</keyword>
<dbReference type="Pfam" id="PF09341">
    <property type="entry name" value="Pcc1"/>
    <property type="match status" value="1"/>
</dbReference>
<evidence type="ECO:0000256" key="3">
    <source>
        <dbReference type="ARBA" id="ARBA00007073"/>
    </source>
</evidence>
<feature type="region of interest" description="Disordered" evidence="7">
    <location>
        <begin position="88"/>
        <end position="114"/>
    </location>
</feature>
<comment type="caution">
    <text evidence="8">The sequence shown here is derived from an EMBL/GenBank/DDBJ whole genome shotgun (WGS) entry which is preliminary data.</text>
</comment>
<gene>
    <name evidence="8" type="ORF">A1Q2_05247</name>
</gene>
<accession>K1V8T7</accession>
<dbReference type="eggNOG" id="ENOG502SBSA">
    <property type="taxonomic scope" value="Eukaryota"/>
</dbReference>
<dbReference type="PANTHER" id="PTHR31283:SF5">
    <property type="entry name" value="EKC_KEOPS COMPLEX SUBUNIT LAGE3"/>
    <property type="match status" value="1"/>
</dbReference>
<evidence type="ECO:0000256" key="2">
    <source>
        <dbReference type="ARBA" id="ARBA00004496"/>
    </source>
</evidence>